<organism evidence="17 18">
    <name type="scientific">Pseudidiomarina woesei</name>
    <dbReference type="NCBI Taxonomy" id="1381080"/>
    <lineage>
        <taxon>Bacteria</taxon>
        <taxon>Pseudomonadati</taxon>
        <taxon>Pseudomonadota</taxon>
        <taxon>Gammaproteobacteria</taxon>
        <taxon>Alteromonadales</taxon>
        <taxon>Idiomarinaceae</taxon>
        <taxon>Pseudidiomarina</taxon>
    </lineage>
</organism>
<feature type="site" description="Part of a proton relay during catalysis" evidence="12 16">
    <location>
        <position position="63"/>
    </location>
</feature>
<dbReference type="PIRSF" id="PIRSF001365">
    <property type="entry name" value="DHDPS"/>
    <property type="match status" value="1"/>
</dbReference>
<dbReference type="InterPro" id="IPR013785">
    <property type="entry name" value="Aldolase_TIM"/>
</dbReference>
<feature type="site" description="L-lysine inhibitor binding" evidence="16">
    <location>
        <position position="99"/>
    </location>
</feature>
<evidence type="ECO:0000256" key="3">
    <source>
        <dbReference type="ARBA" id="ARBA00007592"/>
    </source>
</evidence>
<dbReference type="AlphaFoldDB" id="A0A0K6H2N3"/>
<comment type="catalytic activity">
    <reaction evidence="11 12">
        <text>L-aspartate 4-semialdehyde + pyruvate = (2S,4S)-4-hydroxy-2,3,4,5-tetrahydrodipicolinate + H2O + H(+)</text>
        <dbReference type="Rhea" id="RHEA:34171"/>
        <dbReference type="ChEBI" id="CHEBI:15361"/>
        <dbReference type="ChEBI" id="CHEBI:15377"/>
        <dbReference type="ChEBI" id="CHEBI:15378"/>
        <dbReference type="ChEBI" id="CHEBI:67139"/>
        <dbReference type="ChEBI" id="CHEBI:537519"/>
        <dbReference type="EC" id="4.3.3.7"/>
    </reaction>
</comment>
<feature type="active site" description="Proton donor/acceptor" evidence="12 14">
    <location>
        <position position="152"/>
    </location>
</feature>
<dbReference type="EMBL" id="CYHB01000002">
    <property type="protein sequence ID" value="CUA85145.1"/>
    <property type="molecule type" value="Genomic_DNA"/>
</dbReference>
<evidence type="ECO:0000313" key="18">
    <source>
        <dbReference type="Proteomes" id="UP000182598"/>
    </source>
</evidence>
<comment type="caution">
    <text evidence="12">Was originally thought to be a dihydrodipicolinate synthase (DHDPS), catalyzing the condensation of (S)-aspartate-beta-semialdehyde [(S)-ASA] and pyruvate to dihydrodipicolinate (DHDP). However, it was shown in E.coli that the product of the enzymatic reaction is not dihydrodipicolinate but in fact (4S)-4-hydroxy-2,3,4,5-tetrahydro-(2S)-dipicolinic acid (HTPA), and that the consecutive dehydration reaction leading to DHDP is not spontaneous but catalyzed by DapB.</text>
</comment>
<comment type="similarity">
    <text evidence="3 12 13">Belongs to the DapA family.</text>
</comment>
<gene>
    <name evidence="12" type="primary">dapA</name>
    <name evidence="17" type="ORF">Ga0061064_1121</name>
</gene>
<evidence type="ECO:0000256" key="13">
    <source>
        <dbReference type="PIRNR" id="PIRNR001365"/>
    </source>
</evidence>
<evidence type="ECO:0000256" key="8">
    <source>
        <dbReference type="ARBA" id="ARBA00023154"/>
    </source>
</evidence>
<proteinExistence type="inferred from homology"/>
<comment type="subunit">
    <text evidence="12">Homotetramer; dimer of dimers.</text>
</comment>
<dbReference type="InterPro" id="IPR002220">
    <property type="entry name" value="DapA-like"/>
</dbReference>
<evidence type="ECO:0000256" key="6">
    <source>
        <dbReference type="ARBA" id="ARBA00022605"/>
    </source>
</evidence>
<dbReference type="Pfam" id="PF00701">
    <property type="entry name" value="DHDPS"/>
    <property type="match status" value="1"/>
</dbReference>
<dbReference type="InterPro" id="IPR005263">
    <property type="entry name" value="DapA"/>
</dbReference>
<evidence type="ECO:0000256" key="2">
    <source>
        <dbReference type="ARBA" id="ARBA00005120"/>
    </source>
</evidence>
<dbReference type="GO" id="GO:0008840">
    <property type="term" value="F:4-hydroxy-tetrahydrodipicolinate synthase activity"/>
    <property type="evidence" value="ECO:0007669"/>
    <property type="project" value="UniProtKB-UniRule"/>
</dbReference>
<dbReference type="UniPathway" id="UPA00034">
    <property type="reaction ID" value="UER00017"/>
</dbReference>
<keyword evidence="10 12" id="KW-0704">Schiff base</keyword>
<dbReference type="InterPro" id="IPR020624">
    <property type="entry name" value="Schiff_base-form_aldolases_CS"/>
</dbReference>
<evidence type="ECO:0000256" key="15">
    <source>
        <dbReference type="PIRSR" id="PIRSR001365-2"/>
    </source>
</evidence>
<feature type="binding site" evidence="12 15">
    <location>
        <position position="222"/>
    </location>
    <ligand>
        <name>pyruvate</name>
        <dbReference type="ChEBI" id="CHEBI:15361"/>
    </ligand>
</feature>
<dbReference type="PANTHER" id="PTHR12128:SF66">
    <property type="entry name" value="4-HYDROXY-2-OXOGLUTARATE ALDOLASE, MITOCHONDRIAL"/>
    <property type="match status" value="1"/>
</dbReference>
<sequence length="310" mass="32710">MLLQGGKSTIAVAQIIGGSMLTGSIVALVTPFTQQGNVDYNALEALVNWHCEAGTDAIVAMGTTGESATMSHDEHILVVSAVAELAAGRIDVIAGNGSNATAEAVHLTERMANLPIQGFLNVNPYYNKPSQRGLLAHYKACAEASDLPQLLYNVPGRTAADILPEQVAELAQIPNIVGIKEATGDVSRVAQLKQLCGNEFILLSGDDGTGCEFMLQGGHGVISVTANVMPAQMKAMVTAATNGDAATAKAIDAQMAVIHEAMFVQSNPIPVKWALSLMGKLEANYRLPMTEPELLQQQHIEQALKQAELI</sequence>
<dbReference type="PANTHER" id="PTHR12128">
    <property type="entry name" value="DIHYDRODIPICOLINATE SYNTHASE"/>
    <property type="match status" value="1"/>
</dbReference>
<accession>A0A0K6H2N3</accession>
<reference evidence="18" key="1">
    <citation type="submission" date="2015-08" db="EMBL/GenBank/DDBJ databases">
        <authorList>
            <person name="Varghese N."/>
        </authorList>
    </citation>
    <scope>NUCLEOTIDE SEQUENCE [LARGE SCALE GENOMIC DNA]</scope>
    <source>
        <strain evidence="18">DSM 27808</strain>
    </source>
</reference>
<feature type="site" description="L-lysine inhibitor binding" evidence="16">
    <location>
        <position position="125"/>
    </location>
</feature>
<evidence type="ECO:0000256" key="7">
    <source>
        <dbReference type="ARBA" id="ARBA00022915"/>
    </source>
</evidence>
<dbReference type="PROSITE" id="PS00666">
    <property type="entry name" value="DHDPS_2"/>
    <property type="match status" value="1"/>
</dbReference>
<dbReference type="SUPFAM" id="SSF51569">
    <property type="entry name" value="Aldolase"/>
    <property type="match status" value="1"/>
</dbReference>
<dbReference type="GO" id="GO:0005829">
    <property type="term" value="C:cytosol"/>
    <property type="evidence" value="ECO:0007669"/>
    <property type="project" value="TreeGrafter"/>
</dbReference>
<feature type="site" description="Part of a proton relay during catalysis" evidence="12 16">
    <location>
        <position position="126"/>
    </location>
</feature>
<dbReference type="GO" id="GO:0009089">
    <property type="term" value="P:lysine biosynthetic process via diaminopimelate"/>
    <property type="evidence" value="ECO:0007669"/>
    <property type="project" value="UniProtKB-UniRule"/>
</dbReference>
<dbReference type="GO" id="GO:0019877">
    <property type="term" value="P:diaminopimelate biosynthetic process"/>
    <property type="evidence" value="ECO:0007669"/>
    <property type="project" value="UniProtKB-UniRule"/>
</dbReference>
<evidence type="ECO:0000256" key="5">
    <source>
        <dbReference type="ARBA" id="ARBA00022490"/>
    </source>
</evidence>
<evidence type="ECO:0000256" key="4">
    <source>
        <dbReference type="ARBA" id="ARBA00012086"/>
    </source>
</evidence>
<keyword evidence="7 12" id="KW-0220">Diaminopimelate biosynthesis</keyword>
<dbReference type="Gene3D" id="3.20.20.70">
    <property type="entry name" value="Aldolase class I"/>
    <property type="match status" value="1"/>
</dbReference>
<dbReference type="NCBIfam" id="TIGR00674">
    <property type="entry name" value="dapA"/>
    <property type="match status" value="1"/>
</dbReference>
<feature type="site" description="L-lysine inhibitor binding; via carbonyl oxygen" evidence="16">
    <location>
        <position position="68"/>
    </location>
</feature>
<dbReference type="InterPro" id="IPR020625">
    <property type="entry name" value="Schiff_base-form_aldolases_AS"/>
</dbReference>
<comment type="subcellular location">
    <subcellularLocation>
        <location evidence="12">Cytoplasm</location>
    </subcellularLocation>
</comment>
<evidence type="ECO:0000256" key="10">
    <source>
        <dbReference type="ARBA" id="ARBA00023270"/>
    </source>
</evidence>
<dbReference type="HAMAP" id="MF_00418">
    <property type="entry name" value="DapA"/>
    <property type="match status" value="1"/>
</dbReference>
<evidence type="ECO:0000256" key="12">
    <source>
        <dbReference type="HAMAP-Rule" id="MF_00418"/>
    </source>
</evidence>
<evidence type="ECO:0000256" key="1">
    <source>
        <dbReference type="ARBA" id="ARBA00003294"/>
    </source>
</evidence>
<comment type="pathway">
    <text evidence="2 12">Amino-acid biosynthesis; L-lysine biosynthesis via DAP pathway; (S)-tetrahydrodipicolinate from L-aspartate: step 3/4.</text>
</comment>
<keyword evidence="8 12" id="KW-0457">Lysine biosynthesis</keyword>
<evidence type="ECO:0000256" key="14">
    <source>
        <dbReference type="PIRSR" id="PIRSR001365-1"/>
    </source>
</evidence>
<dbReference type="SMART" id="SM01130">
    <property type="entry name" value="DHDPS"/>
    <property type="match status" value="1"/>
</dbReference>
<feature type="active site" description="Schiff-base intermediate with substrate" evidence="12 14">
    <location>
        <position position="180"/>
    </location>
</feature>
<dbReference type="PRINTS" id="PR00146">
    <property type="entry name" value="DHPICSNTHASE"/>
</dbReference>
<protein>
    <recommendedName>
        <fullName evidence="4 12">4-hydroxy-tetrahydrodipicolinate synthase</fullName>
        <shortName evidence="12">HTPA synthase</shortName>
        <ecNumber evidence="4 12">4.3.3.7</ecNumber>
    </recommendedName>
</protein>
<evidence type="ECO:0000256" key="9">
    <source>
        <dbReference type="ARBA" id="ARBA00023239"/>
    </source>
</evidence>
<comment type="function">
    <text evidence="1 12">Catalyzes the condensation of (S)-aspartate-beta-semialdehyde [(S)-ASA] and pyruvate to 4-hydroxy-tetrahydrodipicolinate (HTPA).</text>
</comment>
<evidence type="ECO:0000313" key="17">
    <source>
        <dbReference type="EMBL" id="CUA85145.1"/>
    </source>
</evidence>
<keyword evidence="18" id="KW-1185">Reference proteome</keyword>
<feature type="site" description="L-lysine inhibitor binding" evidence="16">
    <location>
        <position position="103"/>
    </location>
</feature>
<feature type="binding site" evidence="12 15">
    <location>
        <position position="64"/>
    </location>
    <ligand>
        <name>pyruvate</name>
        <dbReference type="ChEBI" id="CHEBI:15361"/>
    </ligand>
</feature>
<evidence type="ECO:0000256" key="11">
    <source>
        <dbReference type="ARBA" id="ARBA00047836"/>
    </source>
</evidence>
<name>A0A0K6H2N3_9GAMM</name>
<dbReference type="Proteomes" id="UP000182598">
    <property type="component" value="Unassembled WGS sequence"/>
</dbReference>
<keyword evidence="6 12" id="KW-0028">Amino-acid biosynthesis</keyword>
<evidence type="ECO:0000256" key="16">
    <source>
        <dbReference type="PIRSR" id="PIRSR001365-3"/>
    </source>
</evidence>
<keyword evidence="5 12" id="KW-0963">Cytoplasm</keyword>
<dbReference type="EC" id="4.3.3.7" evidence="4 12"/>
<dbReference type="PROSITE" id="PS00665">
    <property type="entry name" value="DHDPS_1"/>
    <property type="match status" value="1"/>
</dbReference>
<dbReference type="CDD" id="cd00950">
    <property type="entry name" value="DHDPS"/>
    <property type="match status" value="1"/>
</dbReference>
<keyword evidence="9 12" id="KW-0456">Lyase</keyword>